<dbReference type="SUPFAM" id="SSF51735">
    <property type="entry name" value="NAD(P)-binding Rossmann-fold domains"/>
    <property type="match status" value="1"/>
</dbReference>
<name>A0A917GYU2_9MICC</name>
<dbReference type="PRINTS" id="PR00080">
    <property type="entry name" value="SDRFAMILY"/>
</dbReference>
<evidence type="ECO:0000313" key="5">
    <source>
        <dbReference type="EMBL" id="GGG61952.1"/>
    </source>
</evidence>
<dbReference type="PANTHER" id="PTHR42901">
    <property type="entry name" value="ALCOHOL DEHYDROGENASE"/>
    <property type="match status" value="1"/>
</dbReference>
<dbReference type="InterPro" id="IPR002347">
    <property type="entry name" value="SDR_fam"/>
</dbReference>
<feature type="region of interest" description="Disordered" evidence="4">
    <location>
        <begin position="1"/>
        <end position="29"/>
    </location>
</feature>
<dbReference type="PRINTS" id="PR00081">
    <property type="entry name" value="GDHRDH"/>
</dbReference>
<reference evidence="5" key="1">
    <citation type="journal article" date="2014" name="Int. J. Syst. Evol. Microbiol.">
        <title>Complete genome sequence of Corynebacterium casei LMG S-19264T (=DSM 44701T), isolated from a smear-ripened cheese.</title>
        <authorList>
            <consortium name="US DOE Joint Genome Institute (JGI-PGF)"/>
            <person name="Walter F."/>
            <person name="Albersmeier A."/>
            <person name="Kalinowski J."/>
            <person name="Ruckert C."/>
        </authorList>
    </citation>
    <scope>NUCLEOTIDE SEQUENCE</scope>
    <source>
        <strain evidence="5">CGMCC 1.12187</strain>
    </source>
</reference>
<dbReference type="GO" id="GO:0016616">
    <property type="term" value="F:oxidoreductase activity, acting on the CH-OH group of donors, NAD or NADP as acceptor"/>
    <property type="evidence" value="ECO:0007669"/>
    <property type="project" value="UniProtKB-ARBA"/>
</dbReference>
<evidence type="ECO:0000256" key="2">
    <source>
        <dbReference type="ARBA" id="ARBA00023002"/>
    </source>
</evidence>
<sequence>MGAAAATASVVPMTEQHRSTTPEGTRAGEHAGKVAVVTGASTGIGEATVRELRRAGWTVYAVARRAERLEELARQTGAIAAPCDITSDADVDALRGQVLEEQGRVDALLNISGGARGTDWVADARTEDWEWMYQVNVIGTMRLTRAFLPALRENGEGTVLNLTSLAAHRTYEGGGGYNAAKFAERAMTEALRLEEAEHNVRVVEIAPGLVQTPEFSLNRLGGDEQAAEKVYAGVEKPLTSEDVARVCAFAVNLPHHVDLDTVTIKPVAQAAPHKLLRR</sequence>
<reference evidence="5" key="2">
    <citation type="submission" date="2020-09" db="EMBL/GenBank/DDBJ databases">
        <authorList>
            <person name="Sun Q."/>
            <person name="Zhou Y."/>
        </authorList>
    </citation>
    <scope>NUCLEOTIDE SEQUENCE</scope>
    <source>
        <strain evidence="5">CGMCC 1.12187</strain>
    </source>
</reference>
<evidence type="ECO:0000256" key="1">
    <source>
        <dbReference type="ARBA" id="ARBA00006484"/>
    </source>
</evidence>
<dbReference type="EMBL" id="BMEQ01000014">
    <property type="protein sequence ID" value="GGG61952.1"/>
    <property type="molecule type" value="Genomic_DNA"/>
</dbReference>
<organism evidence="5 6">
    <name type="scientific">Kocuria dechangensis</name>
    <dbReference type="NCBI Taxonomy" id="1176249"/>
    <lineage>
        <taxon>Bacteria</taxon>
        <taxon>Bacillati</taxon>
        <taxon>Actinomycetota</taxon>
        <taxon>Actinomycetes</taxon>
        <taxon>Micrococcales</taxon>
        <taxon>Micrococcaceae</taxon>
        <taxon>Kocuria</taxon>
    </lineage>
</organism>
<keyword evidence="6" id="KW-1185">Reference proteome</keyword>
<keyword evidence="2" id="KW-0560">Oxidoreductase</keyword>
<dbReference type="InterPro" id="IPR036291">
    <property type="entry name" value="NAD(P)-bd_dom_sf"/>
</dbReference>
<feature type="compositionally biased region" description="Basic and acidic residues" evidence="4">
    <location>
        <begin position="15"/>
        <end position="29"/>
    </location>
</feature>
<evidence type="ECO:0000256" key="4">
    <source>
        <dbReference type="SAM" id="MobiDB-lite"/>
    </source>
</evidence>
<evidence type="ECO:0000313" key="6">
    <source>
        <dbReference type="Proteomes" id="UP000638848"/>
    </source>
</evidence>
<comment type="caution">
    <text evidence="5">The sequence shown here is derived from an EMBL/GenBank/DDBJ whole genome shotgun (WGS) entry which is preliminary data.</text>
</comment>
<accession>A0A917GYU2</accession>
<comment type="similarity">
    <text evidence="1 3">Belongs to the short-chain dehydrogenases/reductases (SDR) family.</text>
</comment>
<proteinExistence type="inferred from homology"/>
<evidence type="ECO:0000256" key="3">
    <source>
        <dbReference type="RuleBase" id="RU000363"/>
    </source>
</evidence>
<gene>
    <name evidence="5" type="ORF">GCM10011374_26320</name>
</gene>
<dbReference type="Pfam" id="PF00106">
    <property type="entry name" value="adh_short"/>
    <property type="match status" value="1"/>
</dbReference>
<dbReference type="Gene3D" id="3.40.50.720">
    <property type="entry name" value="NAD(P)-binding Rossmann-like Domain"/>
    <property type="match status" value="1"/>
</dbReference>
<dbReference type="Proteomes" id="UP000638848">
    <property type="component" value="Unassembled WGS sequence"/>
</dbReference>
<protein>
    <submittedName>
        <fullName evidence="5">Oxidoreductase</fullName>
    </submittedName>
</protein>
<dbReference type="AlphaFoldDB" id="A0A917GYU2"/>
<dbReference type="FunFam" id="3.40.50.720:FF:000047">
    <property type="entry name" value="NADP-dependent L-serine/L-allo-threonine dehydrogenase"/>
    <property type="match status" value="1"/>
</dbReference>
<dbReference type="PANTHER" id="PTHR42901:SF1">
    <property type="entry name" value="ALCOHOL DEHYDROGENASE"/>
    <property type="match status" value="1"/>
</dbReference>